<proteinExistence type="predicted"/>
<evidence type="ECO:0000313" key="1">
    <source>
        <dbReference type="EMBL" id="ORC37393.1"/>
    </source>
</evidence>
<name>A0A1Y1S1T5_9SPIO</name>
<reference evidence="1 2" key="1">
    <citation type="submission" date="2017-03" db="EMBL/GenBank/DDBJ databases">
        <title>Draft Genome sequence of Marispirochaeta sp. strain JC444.</title>
        <authorList>
            <person name="Shivani Y."/>
            <person name="Subhash Y."/>
            <person name="Sasikala C."/>
            <person name="Ramana C."/>
        </authorList>
    </citation>
    <scope>NUCLEOTIDE SEQUENCE [LARGE SCALE GENOMIC DNA]</scope>
    <source>
        <strain evidence="1 2">JC444</strain>
    </source>
</reference>
<dbReference type="STRING" id="1963862.B4O97_04165"/>
<dbReference type="EMBL" id="MWQY01000003">
    <property type="protein sequence ID" value="ORC37393.1"/>
    <property type="molecule type" value="Genomic_DNA"/>
</dbReference>
<comment type="caution">
    <text evidence="1">The sequence shown here is derived from an EMBL/GenBank/DDBJ whole genome shotgun (WGS) entry which is preliminary data.</text>
</comment>
<keyword evidence="2" id="KW-1185">Reference proteome</keyword>
<evidence type="ECO:0000313" key="2">
    <source>
        <dbReference type="Proteomes" id="UP000192343"/>
    </source>
</evidence>
<dbReference type="AlphaFoldDB" id="A0A1Y1S1T5"/>
<protein>
    <submittedName>
        <fullName evidence="1">Uncharacterized protein</fullName>
    </submittedName>
</protein>
<accession>A0A1Y1S1T5</accession>
<dbReference type="Proteomes" id="UP000192343">
    <property type="component" value="Unassembled WGS sequence"/>
</dbReference>
<organism evidence="1 2">
    <name type="scientific">Marispirochaeta aestuarii</name>
    <dbReference type="NCBI Taxonomy" id="1963862"/>
    <lineage>
        <taxon>Bacteria</taxon>
        <taxon>Pseudomonadati</taxon>
        <taxon>Spirochaetota</taxon>
        <taxon>Spirochaetia</taxon>
        <taxon>Spirochaetales</taxon>
        <taxon>Spirochaetaceae</taxon>
        <taxon>Marispirochaeta</taxon>
    </lineage>
</organism>
<dbReference type="RefSeq" id="WP_083048617.1">
    <property type="nucleotide sequence ID" value="NZ_MWQY01000003.1"/>
</dbReference>
<gene>
    <name evidence="1" type="ORF">B4O97_04165</name>
</gene>
<sequence length="303" mass="35144">MNSCRNISINLLRWKLCCGAALRVAGINLRYLTAGTRILTLLSVSGCGSFKQKFRFSRRVCTFHGLTILIDFVRAARTPSKEWKLNLSAGEDTLNYLHSEKAIRLQRTIAKHFIERQYGIRPEPFELEVLSRCASVGAASGRLIRAAGCGSPTTLNREDLFRCRTVFPAFIRLLNLDMDFRERNPVPEPPLSRFRIKLRRSLSLPRRTRQPALPQLYPRELDRERREFERTSLLARYCSSKAILVRTFTSELFRLYLDAMQLIIENPPSKAGLHNIEPLLNRLERMHTKSLNHFREENYGYME</sequence>